<feature type="domain" description="IrrE N-terminal-like" evidence="1">
    <location>
        <begin position="28"/>
        <end position="147"/>
    </location>
</feature>
<dbReference type="AlphaFoldDB" id="A0A0N1J053"/>
<gene>
    <name evidence="2" type="ORF">ADM90_19560</name>
</gene>
<dbReference type="STRING" id="33935.ADM90_19560"/>
<evidence type="ECO:0000313" key="2">
    <source>
        <dbReference type="EMBL" id="KOY81504.1"/>
    </source>
</evidence>
<name>A0A0N1J053_9BACI</name>
<reference evidence="2 3" key="1">
    <citation type="submission" date="2015-07" db="EMBL/GenBank/DDBJ databases">
        <title>Genome sequencing project for genomic taxonomy and phylogenomics of Bacillus-like bacteria.</title>
        <authorList>
            <person name="Liu B."/>
            <person name="Wang J."/>
            <person name="Zhu Y."/>
            <person name="Liu G."/>
            <person name="Chen Q."/>
            <person name="Chen Z."/>
            <person name="Che J."/>
            <person name="Ge C."/>
            <person name="Shi H."/>
            <person name="Pan Z."/>
            <person name="Liu X."/>
        </authorList>
    </citation>
    <scope>NUCLEOTIDE SEQUENCE [LARGE SCALE GENOMIC DNA]</scope>
    <source>
        <strain evidence="2 3">DSM 54</strain>
    </source>
</reference>
<evidence type="ECO:0000259" key="1">
    <source>
        <dbReference type="Pfam" id="PF06114"/>
    </source>
</evidence>
<dbReference type="EMBL" id="LGCI01000010">
    <property type="protein sequence ID" value="KOY81504.1"/>
    <property type="molecule type" value="Genomic_DNA"/>
</dbReference>
<dbReference type="InterPro" id="IPR010359">
    <property type="entry name" value="IrrE_HExxH"/>
</dbReference>
<proteinExistence type="predicted"/>
<comment type="caution">
    <text evidence="2">The sequence shown here is derived from an EMBL/GenBank/DDBJ whole genome shotgun (WGS) entry which is preliminary data.</text>
</comment>
<evidence type="ECO:0000313" key="3">
    <source>
        <dbReference type="Proteomes" id="UP000037977"/>
    </source>
</evidence>
<dbReference type="Gene3D" id="1.10.10.2910">
    <property type="match status" value="1"/>
</dbReference>
<protein>
    <recommendedName>
        <fullName evidence="1">IrrE N-terminal-like domain-containing protein</fullName>
    </recommendedName>
</protein>
<dbReference type="PATRIC" id="fig|33935.3.peg.2737"/>
<keyword evidence="3" id="KW-1185">Reference proteome</keyword>
<organism evidence="2 3">
    <name type="scientific">Lysinibacillus macroides</name>
    <dbReference type="NCBI Taxonomy" id="33935"/>
    <lineage>
        <taxon>Bacteria</taxon>
        <taxon>Bacillati</taxon>
        <taxon>Bacillota</taxon>
        <taxon>Bacilli</taxon>
        <taxon>Bacillales</taxon>
        <taxon>Bacillaceae</taxon>
        <taxon>Lysinibacillus</taxon>
    </lineage>
</organism>
<dbReference type="Pfam" id="PF06114">
    <property type="entry name" value="Peptidase_M78"/>
    <property type="match status" value="1"/>
</dbReference>
<dbReference type="Proteomes" id="UP000037977">
    <property type="component" value="Unassembled WGS sequence"/>
</dbReference>
<sequence>MYIHYTHLEDYVQQFYTRLGITDPTLLQFEEMALRMGLKVFYWSEKSQALFIDGRYYIFLNENQSPKQQWQDFCHELSHVLLHTGDQFHMYPLFREYQEFKANHFMYHACMPTFMMDDLKLNYSAPQVIRELQEIFNVEYEFASKRLLQYKSKLIMHR</sequence>
<accession>A0A0N1J053</accession>